<feature type="transmembrane region" description="Helical" evidence="2">
    <location>
        <begin position="21"/>
        <end position="40"/>
    </location>
</feature>
<dbReference type="Proteomes" id="UP001162834">
    <property type="component" value="Chromosome"/>
</dbReference>
<feature type="transmembrane region" description="Helical" evidence="2">
    <location>
        <begin position="225"/>
        <end position="242"/>
    </location>
</feature>
<organism evidence="3 4">
    <name type="scientific">Capillimicrobium parvum</name>
    <dbReference type="NCBI Taxonomy" id="2884022"/>
    <lineage>
        <taxon>Bacteria</taxon>
        <taxon>Bacillati</taxon>
        <taxon>Actinomycetota</taxon>
        <taxon>Thermoleophilia</taxon>
        <taxon>Solirubrobacterales</taxon>
        <taxon>Capillimicrobiaceae</taxon>
        <taxon>Capillimicrobium</taxon>
    </lineage>
</organism>
<feature type="compositionally biased region" description="Basic and acidic residues" evidence="1">
    <location>
        <begin position="265"/>
        <end position="275"/>
    </location>
</feature>
<evidence type="ECO:0000256" key="1">
    <source>
        <dbReference type="SAM" id="MobiDB-lite"/>
    </source>
</evidence>
<feature type="transmembrane region" description="Helical" evidence="2">
    <location>
        <begin position="129"/>
        <end position="152"/>
    </location>
</feature>
<evidence type="ECO:0008006" key="5">
    <source>
        <dbReference type="Google" id="ProtNLM"/>
    </source>
</evidence>
<feature type="compositionally biased region" description="Acidic residues" evidence="1">
    <location>
        <begin position="286"/>
        <end position="296"/>
    </location>
</feature>
<feature type="region of interest" description="Disordered" evidence="1">
    <location>
        <begin position="251"/>
        <end position="315"/>
    </location>
</feature>
<protein>
    <recommendedName>
        <fullName evidence="5">DUF4386 family protein</fullName>
    </recommendedName>
</protein>
<dbReference type="AlphaFoldDB" id="A0A9E7BY12"/>
<name>A0A9E7BY12_9ACTN</name>
<feature type="transmembrane region" description="Helical" evidence="2">
    <location>
        <begin position="201"/>
        <end position="219"/>
    </location>
</feature>
<dbReference type="KEGG" id="sbae:DSM104329_00543"/>
<evidence type="ECO:0000313" key="4">
    <source>
        <dbReference type="Proteomes" id="UP001162834"/>
    </source>
</evidence>
<keyword evidence="2" id="KW-0812">Transmembrane</keyword>
<gene>
    <name evidence="3" type="ORF">DSM104329_00543</name>
</gene>
<feature type="transmembrane region" description="Helical" evidence="2">
    <location>
        <begin position="172"/>
        <end position="194"/>
    </location>
</feature>
<evidence type="ECO:0000256" key="2">
    <source>
        <dbReference type="SAM" id="Phobius"/>
    </source>
</evidence>
<sequence>MATDVGTREQTLAWEAQRRTPAAVATALAGILTLAGQIYLQTQVTSDFPTVGELQALTPALQGLANAEVNPGAAGIEFLNSKAGAIIATSVVTSIGTLLAGFAVLYLWQAARARRPETPTFARWTTIGGAVAVALMSVVLQVIVAINASSFVDGTDRSRDAVEAVHRDGGLVVVQSIALAGQLAFAFSFVIVSLNAMRAGLLSRFMGVLGIIVGVLFIIPLGSPLPVVQCFWLLALAPLFLGRWPNGNPPAWEAGEARPWPTQQEIREARMRAKGIEPPARAQAEPEPEVVEDDAAEPAPAPQSSAARKRRKRRR</sequence>
<keyword evidence="4" id="KW-1185">Reference proteome</keyword>
<proteinExistence type="predicted"/>
<accession>A0A9E7BY12</accession>
<dbReference type="EMBL" id="CP087164">
    <property type="protein sequence ID" value="UGS34170.1"/>
    <property type="molecule type" value="Genomic_DNA"/>
</dbReference>
<dbReference type="RefSeq" id="WP_259313859.1">
    <property type="nucleotide sequence ID" value="NZ_CP087164.1"/>
</dbReference>
<reference evidence="3" key="1">
    <citation type="journal article" date="2022" name="Int. J. Syst. Evol. Microbiol.">
        <title>Pseudomonas aegrilactucae sp. nov. and Pseudomonas morbosilactucae sp. nov., pathogens causing bacterial rot of lettuce in Japan.</title>
        <authorList>
            <person name="Sawada H."/>
            <person name="Fujikawa T."/>
            <person name="Satou M."/>
        </authorList>
    </citation>
    <scope>NUCLEOTIDE SEQUENCE</scope>
    <source>
        <strain evidence="3">0166_1</strain>
    </source>
</reference>
<feature type="transmembrane region" description="Helical" evidence="2">
    <location>
        <begin position="85"/>
        <end position="108"/>
    </location>
</feature>
<evidence type="ECO:0000313" key="3">
    <source>
        <dbReference type="EMBL" id="UGS34170.1"/>
    </source>
</evidence>
<keyword evidence="2" id="KW-0472">Membrane</keyword>
<keyword evidence="2" id="KW-1133">Transmembrane helix</keyword>